<keyword evidence="2" id="KW-0732">Signal</keyword>
<name>A0A9D9HLQ4_9BACT</name>
<evidence type="ECO:0000256" key="1">
    <source>
        <dbReference type="SAM" id="MobiDB-lite"/>
    </source>
</evidence>
<accession>A0A9D9HLQ4</accession>
<feature type="region of interest" description="Disordered" evidence="1">
    <location>
        <begin position="162"/>
        <end position="186"/>
    </location>
</feature>
<reference evidence="4" key="1">
    <citation type="submission" date="2020-10" db="EMBL/GenBank/DDBJ databases">
        <authorList>
            <person name="Gilroy R."/>
        </authorList>
    </citation>
    <scope>NUCLEOTIDE SEQUENCE</scope>
    <source>
        <strain evidence="4">B1-3475</strain>
    </source>
</reference>
<dbReference type="EMBL" id="JADIMK010000074">
    <property type="protein sequence ID" value="MBO8456158.1"/>
    <property type="molecule type" value="Genomic_DNA"/>
</dbReference>
<feature type="domain" description="Thioredoxin" evidence="3">
    <location>
        <begin position="421"/>
        <end position="555"/>
    </location>
</feature>
<proteinExistence type="predicted"/>
<dbReference type="InterPro" id="IPR036249">
    <property type="entry name" value="Thioredoxin-like_sf"/>
</dbReference>
<evidence type="ECO:0000313" key="4">
    <source>
        <dbReference type="EMBL" id="MBO8456158.1"/>
    </source>
</evidence>
<dbReference type="PROSITE" id="PS51352">
    <property type="entry name" value="THIOREDOXIN_2"/>
    <property type="match status" value="2"/>
</dbReference>
<gene>
    <name evidence="4" type="ORF">IAC08_07125</name>
</gene>
<feature type="signal peptide" evidence="2">
    <location>
        <begin position="1"/>
        <end position="24"/>
    </location>
</feature>
<dbReference type="SUPFAM" id="SSF52833">
    <property type="entry name" value="Thioredoxin-like"/>
    <property type="match status" value="2"/>
</dbReference>
<protein>
    <submittedName>
        <fullName evidence="4">Redoxin domain-containing protein</fullName>
    </submittedName>
</protein>
<dbReference type="PANTHER" id="PTHR42852">
    <property type="entry name" value="THIOL:DISULFIDE INTERCHANGE PROTEIN DSBE"/>
    <property type="match status" value="1"/>
</dbReference>
<organism evidence="4 5">
    <name type="scientific">Candidatus Cryptobacteroides intestinigallinarum</name>
    <dbReference type="NCBI Taxonomy" id="2840767"/>
    <lineage>
        <taxon>Bacteria</taxon>
        <taxon>Pseudomonadati</taxon>
        <taxon>Bacteroidota</taxon>
        <taxon>Bacteroidia</taxon>
        <taxon>Bacteroidales</taxon>
        <taxon>Candidatus Cryptobacteroides</taxon>
    </lineage>
</organism>
<dbReference type="Gene3D" id="3.40.30.10">
    <property type="entry name" value="Glutaredoxin"/>
    <property type="match status" value="2"/>
</dbReference>
<dbReference type="PANTHER" id="PTHR42852:SF13">
    <property type="entry name" value="PROTEIN DIPZ"/>
    <property type="match status" value="1"/>
</dbReference>
<dbReference type="AlphaFoldDB" id="A0A9D9HLQ4"/>
<reference evidence="4" key="2">
    <citation type="journal article" date="2021" name="PeerJ">
        <title>Extensive microbial diversity within the chicken gut microbiome revealed by metagenomics and culture.</title>
        <authorList>
            <person name="Gilroy R."/>
            <person name="Ravi A."/>
            <person name="Getino M."/>
            <person name="Pursley I."/>
            <person name="Horton D.L."/>
            <person name="Alikhan N.F."/>
            <person name="Baker D."/>
            <person name="Gharbi K."/>
            <person name="Hall N."/>
            <person name="Watson M."/>
            <person name="Adriaenssens E.M."/>
            <person name="Foster-Nyarko E."/>
            <person name="Jarju S."/>
            <person name="Secka A."/>
            <person name="Antonio M."/>
            <person name="Oren A."/>
            <person name="Chaudhuri R.R."/>
            <person name="La Ragione R."/>
            <person name="Hildebrand F."/>
            <person name="Pallen M.J."/>
        </authorList>
    </citation>
    <scope>NUCLEOTIDE SEQUENCE</scope>
    <source>
        <strain evidence="4">B1-3475</strain>
    </source>
</reference>
<evidence type="ECO:0000256" key="2">
    <source>
        <dbReference type="SAM" id="SignalP"/>
    </source>
</evidence>
<feature type="domain" description="Thioredoxin" evidence="3">
    <location>
        <begin position="140"/>
        <end position="311"/>
    </location>
</feature>
<sequence>MAHRLKYIIAAAGLLLGAEILCTAAPESRPSCQDDSTAIAGTGLEALKTKLGEYLDAIKIEPVEIQNRETDFLIGSCRDSLVRQTVAVDIFRHYMNSGIMGLEAVAIHVFDRWFSNGSIRMKSADEEMAARIFCDFNRSSLIGMKAPELKLEDISGNPEILFPSDTSSAGDTDDTGTDGSNADSSKAKVSDGRWKILFFYDTGCPKCRMESIMLRNILDNGNYPVDLYAIYTQDNRQLWTDYSAENFSITAPQTKVFNLWDPDLDPDMLIRYGIIQTPRIFLVDPDGIIRGRGLDSMALEELLKKVLAPRTLEYGSDESYSFYESVFSPDGSGMDCDGIKAVIDHIADRTLAQAKDTLLFKQMAGDLLYYFPLKRGGQMKCATGYLLEKYITGRNDIWNTPDDSLKVLGFAELTHMLLSRAAIGSKVPGISVMATLKKSSGKEKTRMYRLDRLPRRTIVIFHTEGCEFCRAEIAAADSLLQEMKGRRDRTDFLLVDMDVISSSYPGTAKELLDSFDLTVLPYIFEIDSKGTVTDRYMSLLEPERDKSPETGHSGR</sequence>
<dbReference type="GO" id="GO:0016491">
    <property type="term" value="F:oxidoreductase activity"/>
    <property type="evidence" value="ECO:0007669"/>
    <property type="project" value="InterPro"/>
</dbReference>
<comment type="caution">
    <text evidence="4">The sequence shown here is derived from an EMBL/GenBank/DDBJ whole genome shotgun (WGS) entry which is preliminary data.</text>
</comment>
<dbReference type="InterPro" id="IPR013740">
    <property type="entry name" value="Redoxin"/>
</dbReference>
<dbReference type="Pfam" id="PF08534">
    <property type="entry name" value="Redoxin"/>
    <property type="match status" value="1"/>
</dbReference>
<evidence type="ECO:0000259" key="3">
    <source>
        <dbReference type="PROSITE" id="PS51352"/>
    </source>
</evidence>
<feature type="chain" id="PRO_5039644082" evidence="2">
    <location>
        <begin position="25"/>
        <end position="555"/>
    </location>
</feature>
<dbReference type="InterPro" id="IPR013766">
    <property type="entry name" value="Thioredoxin_domain"/>
</dbReference>
<evidence type="ECO:0000313" key="5">
    <source>
        <dbReference type="Proteomes" id="UP000823617"/>
    </source>
</evidence>
<dbReference type="InterPro" id="IPR050553">
    <property type="entry name" value="Thioredoxin_ResA/DsbE_sf"/>
</dbReference>
<dbReference type="Proteomes" id="UP000823617">
    <property type="component" value="Unassembled WGS sequence"/>
</dbReference>